<dbReference type="Proteomes" id="UP000228528">
    <property type="component" value="Unassembled WGS sequence"/>
</dbReference>
<dbReference type="AlphaFoldDB" id="A0A2M6P099"/>
<name>A0A2M6P099_9BACT</name>
<evidence type="ECO:0000313" key="1">
    <source>
        <dbReference type="EMBL" id="PIR77155.1"/>
    </source>
</evidence>
<evidence type="ECO:0000313" key="2">
    <source>
        <dbReference type="Proteomes" id="UP000228528"/>
    </source>
</evidence>
<proteinExistence type="predicted"/>
<gene>
    <name evidence="1" type="ORF">COU30_04030</name>
</gene>
<accession>A0A2M6P099</accession>
<organism evidence="1 2">
    <name type="scientific">Candidatus Magasanikbacteria bacterium CG10_big_fil_rev_8_21_14_0_10_38_6</name>
    <dbReference type="NCBI Taxonomy" id="1974647"/>
    <lineage>
        <taxon>Bacteria</taxon>
        <taxon>Candidatus Magasanikiibacteriota</taxon>
    </lineage>
</organism>
<protein>
    <submittedName>
        <fullName evidence="1">Uncharacterized protein</fullName>
    </submittedName>
</protein>
<sequence length="97" mass="10645">MVEGDLLKLTITNKGSHIYKQIGPIDRKRVIGELVKDTASVDHWVVLAEGRTYKVIGASVTYYKGNAGDEVVLLVPRSGMSEWGAVDHVIKQIVHSS</sequence>
<dbReference type="EMBL" id="PFBW01000177">
    <property type="protein sequence ID" value="PIR77155.1"/>
    <property type="molecule type" value="Genomic_DNA"/>
</dbReference>
<comment type="caution">
    <text evidence="1">The sequence shown here is derived from an EMBL/GenBank/DDBJ whole genome shotgun (WGS) entry which is preliminary data.</text>
</comment>
<reference evidence="2" key="1">
    <citation type="submission" date="2017-09" db="EMBL/GenBank/DDBJ databases">
        <title>Depth-based differentiation of microbial function through sediment-hosted aquifers and enrichment of novel symbionts in the deep terrestrial subsurface.</title>
        <authorList>
            <person name="Probst A.J."/>
            <person name="Ladd B."/>
            <person name="Jarett J.K."/>
            <person name="Geller-Mcgrath D.E."/>
            <person name="Sieber C.M.K."/>
            <person name="Emerson J.B."/>
            <person name="Anantharaman K."/>
            <person name="Thomas B.C."/>
            <person name="Malmstrom R."/>
            <person name="Stieglmeier M."/>
            <person name="Klingl A."/>
            <person name="Woyke T."/>
            <person name="Ryan C.M."/>
            <person name="Banfield J.F."/>
        </authorList>
    </citation>
    <scope>NUCLEOTIDE SEQUENCE [LARGE SCALE GENOMIC DNA]</scope>
</reference>